<reference evidence="1" key="2">
    <citation type="submission" date="2020-08" db="EMBL/GenBank/DDBJ databases">
        <title>Plant Genome Project.</title>
        <authorList>
            <person name="Zhang R.-G."/>
        </authorList>
    </citation>
    <scope>NUCLEOTIDE SEQUENCE</scope>
    <source>
        <strain evidence="1">Huo1</strain>
        <tissue evidence="1">Leaf</tissue>
    </source>
</reference>
<dbReference type="EMBL" id="PNBA02000004">
    <property type="protein sequence ID" value="KAG6427550.1"/>
    <property type="molecule type" value="Genomic_DNA"/>
</dbReference>
<dbReference type="OrthoDB" id="1930763at2759"/>
<dbReference type="GO" id="GO:0009639">
    <property type="term" value="P:response to red or far red light"/>
    <property type="evidence" value="ECO:0007669"/>
    <property type="project" value="InterPro"/>
</dbReference>
<sequence length="245" mass="27174">MEANMISPDEIYSIDYLSKKRKLQDELLVMPLSKHACWDHRLVSEFPSDSTIDLKMVRGDISARGVESGPDSASNSYCFPSDTDMSLSSHDDAKTYLSYPIAHASAKSGASSTLSDGKSSQFGLYSSENSSLLTKEKSGKFESPSICEDLKCLYHEYGLDLSDNYGVHLLECGSQADCSFSEYQNEVIEGCVDEGVDNQLYSNEATDCNFVLSPGRWSVSQDKQEGTRKPTIDQEFEQYFSALML</sequence>
<comment type="caution">
    <text evidence="1">The sequence shown here is derived from an EMBL/GenBank/DDBJ whole genome shotgun (WGS) entry which is preliminary data.</text>
</comment>
<name>A0A8X8YCL0_SALSN</name>
<dbReference type="GO" id="GO:0061608">
    <property type="term" value="F:nuclear import signal receptor activity"/>
    <property type="evidence" value="ECO:0007669"/>
    <property type="project" value="TreeGrafter"/>
</dbReference>
<reference evidence="1" key="1">
    <citation type="submission" date="2018-01" db="EMBL/GenBank/DDBJ databases">
        <authorList>
            <person name="Mao J.F."/>
        </authorList>
    </citation>
    <scope>NUCLEOTIDE SEQUENCE</scope>
    <source>
        <strain evidence="1">Huo1</strain>
        <tissue evidence="1">Leaf</tissue>
    </source>
</reference>
<dbReference type="AlphaFoldDB" id="A0A8X8YCL0"/>
<dbReference type="GO" id="GO:0051457">
    <property type="term" value="P:maintenance of protein location in nucleus"/>
    <property type="evidence" value="ECO:0007669"/>
    <property type="project" value="TreeGrafter"/>
</dbReference>
<dbReference type="PANTHER" id="PTHR37723:SF1">
    <property type="entry name" value="PROTEIN FAR-RED-ELONGATED HYPOCOTYL 1-LIKE"/>
    <property type="match status" value="1"/>
</dbReference>
<evidence type="ECO:0000313" key="1">
    <source>
        <dbReference type="EMBL" id="KAG6427550.1"/>
    </source>
</evidence>
<protein>
    <submittedName>
        <fullName evidence="1">Uncharacterized protein</fullName>
    </submittedName>
</protein>
<gene>
    <name evidence="1" type="ORF">SASPL_111796</name>
</gene>
<organism evidence="1">
    <name type="scientific">Salvia splendens</name>
    <name type="common">Scarlet sage</name>
    <dbReference type="NCBI Taxonomy" id="180675"/>
    <lineage>
        <taxon>Eukaryota</taxon>
        <taxon>Viridiplantae</taxon>
        <taxon>Streptophyta</taxon>
        <taxon>Embryophyta</taxon>
        <taxon>Tracheophyta</taxon>
        <taxon>Spermatophyta</taxon>
        <taxon>Magnoliopsida</taxon>
        <taxon>eudicotyledons</taxon>
        <taxon>Gunneridae</taxon>
        <taxon>Pentapetalae</taxon>
        <taxon>asterids</taxon>
        <taxon>lamiids</taxon>
        <taxon>Lamiales</taxon>
        <taxon>Lamiaceae</taxon>
        <taxon>Nepetoideae</taxon>
        <taxon>Mentheae</taxon>
        <taxon>Salviinae</taxon>
        <taxon>Salvia</taxon>
        <taxon>Salvia subgen. Calosphace</taxon>
        <taxon>core Calosphace</taxon>
    </lineage>
</organism>
<proteinExistence type="predicted"/>
<keyword evidence="2" id="KW-1185">Reference proteome</keyword>
<dbReference type="Proteomes" id="UP000298416">
    <property type="component" value="Unassembled WGS sequence"/>
</dbReference>
<dbReference type="InterPro" id="IPR037766">
    <property type="entry name" value="FHY1"/>
</dbReference>
<evidence type="ECO:0000313" key="2">
    <source>
        <dbReference type="Proteomes" id="UP000298416"/>
    </source>
</evidence>
<dbReference type="GO" id="GO:0016607">
    <property type="term" value="C:nuclear speck"/>
    <property type="evidence" value="ECO:0007669"/>
    <property type="project" value="TreeGrafter"/>
</dbReference>
<dbReference type="GO" id="GO:0005737">
    <property type="term" value="C:cytoplasm"/>
    <property type="evidence" value="ECO:0007669"/>
    <property type="project" value="TreeGrafter"/>
</dbReference>
<dbReference type="PANTHER" id="PTHR37723">
    <property type="entry name" value="PROTEIN FAR-RED ELONGATED HYPOCOTYL 1"/>
    <property type="match status" value="1"/>
</dbReference>
<accession>A0A8X8YCL0</accession>